<dbReference type="Proteomes" id="UP000316621">
    <property type="component" value="Chromosome 4"/>
</dbReference>
<feature type="region of interest" description="Disordered" evidence="1">
    <location>
        <begin position="38"/>
        <end position="94"/>
    </location>
</feature>
<accession>A0A4Y7JA66</accession>
<evidence type="ECO:0000313" key="4">
    <source>
        <dbReference type="Proteomes" id="UP000316621"/>
    </source>
</evidence>
<feature type="signal peptide" evidence="2">
    <location>
        <begin position="1"/>
        <end position="16"/>
    </location>
</feature>
<feature type="chain" id="PRO_5021235587" evidence="2">
    <location>
        <begin position="17"/>
        <end position="411"/>
    </location>
</feature>
<protein>
    <submittedName>
        <fullName evidence="3">Uncharacterized protein</fullName>
    </submittedName>
</protein>
<name>A0A4Y7JA66_PAPSO</name>
<dbReference type="AlphaFoldDB" id="A0A4Y7JA66"/>
<dbReference type="EMBL" id="CM010718">
    <property type="protein sequence ID" value="RZC57386.1"/>
    <property type="molecule type" value="Genomic_DNA"/>
</dbReference>
<evidence type="ECO:0000256" key="2">
    <source>
        <dbReference type="SAM" id="SignalP"/>
    </source>
</evidence>
<keyword evidence="4" id="KW-1185">Reference proteome</keyword>
<dbReference type="Gramene" id="RZC57386">
    <property type="protein sequence ID" value="RZC57386"/>
    <property type="gene ID" value="C5167_004692"/>
</dbReference>
<feature type="region of interest" description="Disordered" evidence="1">
    <location>
        <begin position="156"/>
        <end position="193"/>
    </location>
</feature>
<proteinExistence type="predicted"/>
<keyword evidence="2" id="KW-0732">Signal</keyword>
<feature type="compositionally biased region" description="Basic and acidic residues" evidence="1">
    <location>
        <begin position="83"/>
        <end position="94"/>
    </location>
</feature>
<feature type="compositionally biased region" description="Basic and acidic residues" evidence="1">
    <location>
        <begin position="60"/>
        <end position="73"/>
    </location>
</feature>
<organism evidence="3 4">
    <name type="scientific">Papaver somniferum</name>
    <name type="common">Opium poppy</name>
    <dbReference type="NCBI Taxonomy" id="3469"/>
    <lineage>
        <taxon>Eukaryota</taxon>
        <taxon>Viridiplantae</taxon>
        <taxon>Streptophyta</taxon>
        <taxon>Embryophyta</taxon>
        <taxon>Tracheophyta</taxon>
        <taxon>Spermatophyta</taxon>
        <taxon>Magnoliopsida</taxon>
        <taxon>Ranunculales</taxon>
        <taxon>Papaveraceae</taxon>
        <taxon>Papaveroideae</taxon>
        <taxon>Papaver</taxon>
    </lineage>
</organism>
<reference evidence="3 4" key="1">
    <citation type="journal article" date="2018" name="Science">
        <title>The opium poppy genome and morphinan production.</title>
        <authorList>
            <person name="Guo L."/>
            <person name="Winzer T."/>
            <person name="Yang X."/>
            <person name="Li Y."/>
            <person name="Ning Z."/>
            <person name="He Z."/>
            <person name="Teodor R."/>
            <person name="Lu Y."/>
            <person name="Bowser T.A."/>
            <person name="Graham I.A."/>
            <person name="Ye K."/>
        </authorList>
    </citation>
    <scope>NUCLEOTIDE SEQUENCE [LARGE SCALE GENOMIC DNA]</scope>
    <source>
        <strain evidence="4">cv. HN1</strain>
        <tissue evidence="3">Leaves</tissue>
    </source>
</reference>
<feature type="compositionally biased region" description="Acidic residues" evidence="1">
    <location>
        <begin position="181"/>
        <end position="190"/>
    </location>
</feature>
<dbReference type="STRING" id="3469.A0A4Y7JA66"/>
<sequence length="411" mass="46335">MTFWLTALLLLPFTRWSRESRDYVKKESHISLFASDDRTRMPRSRRIHSSSDAAKHKTHAEKLVEEITGKASKESAVQPTSDSDCRYSKERKENPTKEIVRESIRVNLDEKKRTLDAALVHPLLKKCKSEQCLKPKFGPAATPLTYGSRTPGYFCSKESTSEKQEHGGSSGKRRLSRWDPQSEEEGEGNEDFVRVPISIADPQRQELSERLSVIDRLGMNSKDVILREKLIQERQVIISRLVQKNLTFRSPTPEPKPADNQKSVAEADSEVEKLLIHIDEGLNDNKHALLQELSKICRVCGEEGRKSYVCPCRSSSFDSSCSRCSRSHVSFTCPFMAPGLSNSGGKNSSDSSPSYWSYSQSSIKSTPPSVESKIHKEVDERNLFAGHLPLTVDKNRLMKLLSPLALSLKLK</sequence>
<gene>
    <name evidence="3" type="ORF">C5167_004692</name>
</gene>
<evidence type="ECO:0000256" key="1">
    <source>
        <dbReference type="SAM" id="MobiDB-lite"/>
    </source>
</evidence>
<evidence type="ECO:0000313" key="3">
    <source>
        <dbReference type="EMBL" id="RZC57386.1"/>
    </source>
</evidence>